<dbReference type="EMBL" id="LQPZ01000008">
    <property type="protein sequence ID" value="ORX07894.1"/>
    <property type="molecule type" value="Genomic_DNA"/>
</dbReference>
<dbReference type="PANTHER" id="PTHR45947">
    <property type="entry name" value="SULFOQUINOVOSYL TRANSFERASE SQD2"/>
    <property type="match status" value="1"/>
</dbReference>
<evidence type="ECO:0000259" key="3">
    <source>
        <dbReference type="Pfam" id="PF13439"/>
    </source>
</evidence>
<evidence type="ECO:0000256" key="2">
    <source>
        <dbReference type="ARBA" id="ARBA00022679"/>
    </source>
</evidence>
<dbReference type="Gene3D" id="3.40.50.2000">
    <property type="entry name" value="Glycogen Phosphorylase B"/>
    <property type="match status" value="2"/>
</dbReference>
<sequence>MRIGMVCPYSFDVPGGVQAHVLQLAEVMRARGHTVSVLAPASPHVTLPDYVVSAGRAVPIPYNGSVARLQFSPAVHGRVRRWLAEGDFDVLHLHEPNAPSLSMWALRIAEGPIVATFHTSTTRSLTLNLFQGVLRPWHEKIVGRIAVSDLARRWQMEALGSDAVEIPNGVDVASFSTAPLLEGYPRPGKTVLFLGRYDESRKGMAVLLEALPRLVERFADLEVLILGRGDESQLRSQAGDLAGHLRFLGQADDAEKASALRSADVYCAPNLGGESFGIVLVEAMAAGTAVVASNLDAFRRVLADGEAGLLVDVGDSAALADGLITMLADDELRQRYITAATAAVQRYDWSVVASQILRVYETVARAGAKVEVAG</sequence>
<keyword evidence="2 4" id="KW-0808">Transferase</keyword>
<evidence type="ECO:0000313" key="5">
    <source>
        <dbReference type="Proteomes" id="UP000193090"/>
    </source>
</evidence>
<name>A0A1X2EP55_9MYCO</name>
<dbReference type="AlphaFoldDB" id="A0A1X2EP55"/>
<gene>
    <name evidence="4" type="ORF">AWC30_02940</name>
</gene>
<reference evidence="4 5" key="1">
    <citation type="submission" date="2016-01" db="EMBL/GenBank/DDBJ databases">
        <title>The new phylogeny of the genus Mycobacterium.</title>
        <authorList>
            <person name="Tarcisio F."/>
            <person name="Conor M."/>
            <person name="Antonella G."/>
            <person name="Elisabetta G."/>
            <person name="Giulia F.S."/>
            <person name="Sara T."/>
            <person name="Anna F."/>
            <person name="Clotilde B."/>
            <person name="Roberto B."/>
            <person name="Veronica D.S."/>
            <person name="Fabio R."/>
            <person name="Monica P."/>
            <person name="Olivier J."/>
            <person name="Enrico T."/>
            <person name="Nicola S."/>
        </authorList>
    </citation>
    <scope>NUCLEOTIDE SEQUENCE [LARGE SCALE GENOMIC DNA]</scope>
    <source>
        <strain evidence="4 5">DSM 44153</strain>
    </source>
</reference>
<proteinExistence type="predicted"/>
<feature type="domain" description="Glycosyltransferase subfamily 4-like N-terminal" evidence="3">
    <location>
        <begin position="14"/>
        <end position="173"/>
    </location>
</feature>
<dbReference type="STRING" id="1798.AWC30_02940"/>
<dbReference type="GO" id="GO:1901137">
    <property type="term" value="P:carbohydrate derivative biosynthetic process"/>
    <property type="evidence" value="ECO:0007669"/>
    <property type="project" value="UniProtKB-ARBA"/>
</dbReference>
<accession>A0A1X2EP55</accession>
<dbReference type="GO" id="GO:0016758">
    <property type="term" value="F:hexosyltransferase activity"/>
    <property type="evidence" value="ECO:0007669"/>
    <property type="project" value="TreeGrafter"/>
</dbReference>
<comment type="caution">
    <text evidence="4">The sequence shown here is derived from an EMBL/GenBank/DDBJ whole genome shotgun (WGS) entry which is preliminary data.</text>
</comment>
<dbReference type="InterPro" id="IPR050194">
    <property type="entry name" value="Glycosyltransferase_grp1"/>
</dbReference>
<keyword evidence="5" id="KW-1185">Reference proteome</keyword>
<dbReference type="PANTHER" id="PTHR45947:SF3">
    <property type="entry name" value="SULFOQUINOVOSYL TRANSFERASE SQD2"/>
    <property type="match status" value="1"/>
</dbReference>
<dbReference type="CDD" id="cd03801">
    <property type="entry name" value="GT4_PimA-like"/>
    <property type="match status" value="1"/>
</dbReference>
<protein>
    <submittedName>
        <fullName evidence="4">Alpha-(1-2)-phosphatidylinositol mannosyltransferase</fullName>
    </submittedName>
</protein>
<dbReference type="RefSeq" id="WP_085107938.1">
    <property type="nucleotide sequence ID" value="NZ_JACKSN010000136.1"/>
</dbReference>
<dbReference type="GO" id="GO:0008610">
    <property type="term" value="P:lipid biosynthetic process"/>
    <property type="evidence" value="ECO:0007669"/>
    <property type="project" value="UniProtKB-ARBA"/>
</dbReference>
<dbReference type="GO" id="GO:1903509">
    <property type="term" value="P:liposaccharide metabolic process"/>
    <property type="evidence" value="ECO:0007669"/>
    <property type="project" value="UniProtKB-ARBA"/>
</dbReference>
<dbReference type="Proteomes" id="UP000193090">
    <property type="component" value="Unassembled WGS sequence"/>
</dbReference>
<dbReference type="InterPro" id="IPR028098">
    <property type="entry name" value="Glyco_trans_4-like_N"/>
</dbReference>
<keyword evidence="1 4" id="KW-0328">Glycosyltransferase</keyword>
<dbReference type="Pfam" id="PF13692">
    <property type="entry name" value="Glyco_trans_1_4"/>
    <property type="match status" value="1"/>
</dbReference>
<evidence type="ECO:0000256" key="1">
    <source>
        <dbReference type="ARBA" id="ARBA00022676"/>
    </source>
</evidence>
<dbReference type="OrthoDB" id="5240531at2"/>
<dbReference type="Pfam" id="PF13439">
    <property type="entry name" value="Glyco_transf_4"/>
    <property type="match status" value="1"/>
</dbReference>
<organism evidence="4 5">
    <name type="scientific">Mycolicibacillus trivialis</name>
    <dbReference type="NCBI Taxonomy" id="1798"/>
    <lineage>
        <taxon>Bacteria</taxon>
        <taxon>Bacillati</taxon>
        <taxon>Actinomycetota</taxon>
        <taxon>Actinomycetes</taxon>
        <taxon>Mycobacteriales</taxon>
        <taxon>Mycobacteriaceae</taxon>
        <taxon>Mycolicibacillus</taxon>
    </lineage>
</organism>
<dbReference type="SUPFAM" id="SSF53756">
    <property type="entry name" value="UDP-Glycosyltransferase/glycogen phosphorylase"/>
    <property type="match status" value="1"/>
</dbReference>
<evidence type="ECO:0000313" key="4">
    <source>
        <dbReference type="EMBL" id="ORX07894.1"/>
    </source>
</evidence>